<keyword evidence="4" id="KW-1185">Reference proteome</keyword>
<dbReference type="Pfam" id="PF07978">
    <property type="entry name" value="NIPSNAP"/>
    <property type="match status" value="1"/>
</dbReference>
<dbReference type="InterPro" id="IPR051557">
    <property type="entry name" value="NipSnap_domain"/>
</dbReference>
<dbReference type="Gene3D" id="3.30.70.100">
    <property type="match status" value="1"/>
</dbReference>
<evidence type="ECO:0000259" key="2">
    <source>
        <dbReference type="Pfam" id="PF07978"/>
    </source>
</evidence>
<name>A0ABM8T385_9BURK</name>
<evidence type="ECO:0000313" key="3">
    <source>
        <dbReference type="EMBL" id="CAE6851554.1"/>
    </source>
</evidence>
<comment type="caution">
    <text evidence="3">The sequence shown here is derived from an EMBL/GenBank/DDBJ whole genome shotgun (WGS) entry which is preliminary data.</text>
</comment>
<sequence length="133" mass="15394">MDTADAALQHLIHDDTTMIIEHRTYTLHPGKTQTYFSLYTSEGLSVQLEYLPHPIGYYTTELGTLNQIIHMWAYETLDDRARRRALLKRDARWSAYVHKILPLIQHQESKILVPASFYTPTTATYSVSHEECA</sequence>
<dbReference type="PANTHER" id="PTHR21017">
    <property type="entry name" value="NIPSNAP-RELATED"/>
    <property type="match status" value="1"/>
</dbReference>
<comment type="similarity">
    <text evidence="1">Belongs to the NipSnap family.</text>
</comment>
<dbReference type="RefSeq" id="WP_234487105.1">
    <property type="nucleotide sequence ID" value="NZ_CAJNAU010000122.1"/>
</dbReference>
<dbReference type="EMBL" id="CAJNAU010000122">
    <property type="protein sequence ID" value="CAE6851554.1"/>
    <property type="molecule type" value="Genomic_DNA"/>
</dbReference>
<evidence type="ECO:0000256" key="1">
    <source>
        <dbReference type="ARBA" id="ARBA00005291"/>
    </source>
</evidence>
<accession>A0ABM8T385</accession>
<feature type="domain" description="NIPSNAP" evidence="2">
    <location>
        <begin position="21"/>
        <end position="117"/>
    </location>
</feature>
<evidence type="ECO:0000313" key="4">
    <source>
        <dbReference type="Proteomes" id="UP000674425"/>
    </source>
</evidence>
<dbReference type="PANTHER" id="PTHR21017:SF17">
    <property type="entry name" value="PROTEIN NIPSNAP"/>
    <property type="match status" value="1"/>
</dbReference>
<dbReference type="InterPro" id="IPR011008">
    <property type="entry name" value="Dimeric_a/b-barrel"/>
</dbReference>
<organism evidence="3 4">
    <name type="scientific">Paraburkholderia aspalathi</name>
    <dbReference type="NCBI Taxonomy" id="1324617"/>
    <lineage>
        <taxon>Bacteria</taxon>
        <taxon>Pseudomonadati</taxon>
        <taxon>Pseudomonadota</taxon>
        <taxon>Betaproteobacteria</taxon>
        <taxon>Burkholderiales</taxon>
        <taxon>Burkholderiaceae</taxon>
        <taxon>Paraburkholderia</taxon>
    </lineage>
</organism>
<gene>
    <name evidence="3" type="ORF">R69658_07183</name>
</gene>
<dbReference type="Proteomes" id="UP000674425">
    <property type="component" value="Unassembled WGS sequence"/>
</dbReference>
<proteinExistence type="inferred from homology"/>
<dbReference type="InterPro" id="IPR012577">
    <property type="entry name" value="NIPSNAP"/>
</dbReference>
<dbReference type="SUPFAM" id="SSF54909">
    <property type="entry name" value="Dimeric alpha+beta barrel"/>
    <property type="match status" value="1"/>
</dbReference>
<protein>
    <recommendedName>
        <fullName evidence="2">NIPSNAP domain-containing protein</fullName>
    </recommendedName>
</protein>
<reference evidence="3 4" key="1">
    <citation type="submission" date="2021-02" db="EMBL/GenBank/DDBJ databases">
        <authorList>
            <person name="Vanwijnsberghe S."/>
        </authorList>
    </citation>
    <scope>NUCLEOTIDE SEQUENCE [LARGE SCALE GENOMIC DNA]</scope>
    <source>
        <strain evidence="3 4">R-69658</strain>
    </source>
</reference>